<keyword evidence="4" id="KW-1185">Reference proteome</keyword>
<protein>
    <submittedName>
        <fullName evidence="3">Prolyl oligopeptidase family serine peptidase</fullName>
    </submittedName>
</protein>
<comment type="caution">
    <text evidence="3">The sequence shown here is derived from an EMBL/GenBank/DDBJ whole genome shotgun (WGS) entry which is preliminary data.</text>
</comment>
<evidence type="ECO:0000313" key="4">
    <source>
        <dbReference type="Proteomes" id="UP001548832"/>
    </source>
</evidence>
<accession>A0ABV2DGL3</accession>
<proteinExistence type="predicted"/>
<dbReference type="SUPFAM" id="SSF53474">
    <property type="entry name" value="alpha/beta-Hydrolases"/>
    <property type="match status" value="1"/>
</dbReference>
<evidence type="ECO:0000313" key="3">
    <source>
        <dbReference type="EMBL" id="MET2829142.1"/>
    </source>
</evidence>
<dbReference type="Gene3D" id="2.130.10.10">
    <property type="entry name" value="YVTN repeat-like/Quinoprotein amine dehydrogenase"/>
    <property type="match status" value="1"/>
</dbReference>
<dbReference type="InterPro" id="IPR029058">
    <property type="entry name" value="AB_hydrolase_fold"/>
</dbReference>
<dbReference type="EMBL" id="JBEWSZ010000001">
    <property type="protein sequence ID" value="MET2829142.1"/>
    <property type="molecule type" value="Genomic_DNA"/>
</dbReference>
<sequence>MNSDFRSSSEFAKAYSFYATLLGSGGHVFHARALCGHTEAEHLHFIGQSFETTLEDGPSSRLYRIAREGGAFTRLNDRETRQIRLSADGRTLAVACAGDDPATDRIETWSDERCLTAQTVAGRIEQIDWSPDGTKLLLVVAGTGADLAGIHGGYAQKGKVETAAWLPEVRLGEGEDLWRSVWLWEGKEAPRLLTRPPLNVWEASWCGTGSIAVVASDHHSEGSWYSAGLSLVDIATGGLTRIHQPADQFGYIRGAPDGRRAAFIEAFCSDRGLVSGQLSILDLTTGEIERPDTLGIDVTSIEWRSATVIHFAGARGHHTATGDYDLERSAATESWSSVDLTNGEWAPSSYPIGEHGTLFVGEAYARAPFLAEQDGATIRELASLAAADAPETMSRCGAIEPFSWIAPDGLEIQGWVVRPQGVTAPTPLLVDVHGGPISAHRNRWLARTRAAPILASQGWTILFPNPRGSTGRGDAFARAVKGDMGGADTQDIISGVDALIARGWVDAKRVAVTGTSYGGFMSAWLPSQSQRFAAAIPISPVGDWYSQHRTSQIPEFDEIMLESSPWAADGAYFSRSPAFFKQIRPVPTLVMAGAIDKSTPVGQAEECHFAALRSGAPSALVIYPRAGHSVRGYPEYFDSAARILWWLDTYVHPAGQADAAANGEES</sequence>
<name>A0ABV2DGL3_9HYPH</name>
<feature type="domain" description="Peptidase S9 prolyl oligopeptidase catalytic" evidence="2">
    <location>
        <begin position="452"/>
        <end position="651"/>
    </location>
</feature>
<dbReference type="Gene3D" id="3.40.50.1820">
    <property type="entry name" value="alpha/beta hydrolase"/>
    <property type="match status" value="1"/>
</dbReference>
<organism evidence="3 4">
    <name type="scientific">Mesorhizobium shangrilense</name>
    <dbReference type="NCBI Taxonomy" id="460060"/>
    <lineage>
        <taxon>Bacteria</taxon>
        <taxon>Pseudomonadati</taxon>
        <taxon>Pseudomonadota</taxon>
        <taxon>Alphaproteobacteria</taxon>
        <taxon>Hyphomicrobiales</taxon>
        <taxon>Phyllobacteriaceae</taxon>
        <taxon>Mesorhizobium</taxon>
    </lineage>
</organism>
<dbReference type="RefSeq" id="WP_354461105.1">
    <property type="nucleotide sequence ID" value="NZ_JBEWSZ010000001.1"/>
</dbReference>
<evidence type="ECO:0000259" key="2">
    <source>
        <dbReference type="Pfam" id="PF00326"/>
    </source>
</evidence>
<dbReference type="Proteomes" id="UP001548832">
    <property type="component" value="Unassembled WGS sequence"/>
</dbReference>
<dbReference type="PANTHER" id="PTHR42776:SF27">
    <property type="entry name" value="DIPEPTIDYL PEPTIDASE FAMILY MEMBER 6"/>
    <property type="match status" value="1"/>
</dbReference>
<gene>
    <name evidence="3" type="ORF">ABVQ20_19355</name>
</gene>
<dbReference type="SUPFAM" id="SSF82171">
    <property type="entry name" value="DPP6 N-terminal domain-like"/>
    <property type="match status" value="1"/>
</dbReference>
<reference evidence="3 4" key="1">
    <citation type="submission" date="2024-06" db="EMBL/GenBank/DDBJ databases">
        <authorList>
            <person name="Kim D.-U."/>
        </authorList>
    </citation>
    <scope>NUCLEOTIDE SEQUENCE [LARGE SCALE GENOMIC DNA]</scope>
    <source>
        <strain evidence="3 4">KACC15460</strain>
    </source>
</reference>
<evidence type="ECO:0000256" key="1">
    <source>
        <dbReference type="ARBA" id="ARBA00022801"/>
    </source>
</evidence>
<dbReference type="Pfam" id="PF00326">
    <property type="entry name" value="Peptidase_S9"/>
    <property type="match status" value="1"/>
</dbReference>
<dbReference type="PANTHER" id="PTHR42776">
    <property type="entry name" value="SERINE PEPTIDASE S9 FAMILY MEMBER"/>
    <property type="match status" value="1"/>
</dbReference>
<dbReference type="InterPro" id="IPR001375">
    <property type="entry name" value="Peptidase_S9_cat"/>
</dbReference>
<keyword evidence="1" id="KW-0378">Hydrolase</keyword>
<dbReference type="InterPro" id="IPR015943">
    <property type="entry name" value="WD40/YVTN_repeat-like_dom_sf"/>
</dbReference>